<dbReference type="EMBL" id="VYDA01000585">
    <property type="protein sequence ID" value="MYH63285.1"/>
    <property type="molecule type" value="Genomic_DNA"/>
</dbReference>
<dbReference type="InterPro" id="IPR015421">
    <property type="entry name" value="PyrdxlP-dep_Trfase_major"/>
</dbReference>
<reference evidence="2" key="1">
    <citation type="submission" date="2019-09" db="EMBL/GenBank/DDBJ databases">
        <title>Characterisation of the sponge microbiome using genome-centric metagenomics.</title>
        <authorList>
            <person name="Engelberts J.P."/>
            <person name="Robbins S.J."/>
            <person name="De Goeij J.M."/>
            <person name="Aranda M."/>
            <person name="Bell S.C."/>
            <person name="Webster N.S."/>
        </authorList>
    </citation>
    <scope>NUCLEOTIDE SEQUENCE</scope>
    <source>
        <strain evidence="2">SB0675_bin_29</strain>
    </source>
</reference>
<dbReference type="GO" id="GO:0008483">
    <property type="term" value="F:transaminase activity"/>
    <property type="evidence" value="ECO:0007669"/>
    <property type="project" value="UniProtKB-KW"/>
</dbReference>
<dbReference type="Pfam" id="PF00266">
    <property type="entry name" value="Aminotran_5"/>
    <property type="match status" value="1"/>
</dbReference>
<dbReference type="PANTHER" id="PTHR43586">
    <property type="entry name" value="CYSTEINE DESULFURASE"/>
    <property type="match status" value="1"/>
</dbReference>
<evidence type="ECO:0000259" key="1">
    <source>
        <dbReference type="Pfam" id="PF00266"/>
    </source>
</evidence>
<dbReference type="Gene3D" id="3.40.640.10">
    <property type="entry name" value="Type I PLP-dependent aspartate aminotransferase-like (Major domain)"/>
    <property type="match status" value="1"/>
</dbReference>
<name>A0A6B1G7Y8_9CHLR</name>
<organism evidence="2">
    <name type="scientific">Caldilineaceae bacterium SB0675_bin_29</name>
    <dbReference type="NCBI Taxonomy" id="2605266"/>
    <lineage>
        <taxon>Bacteria</taxon>
        <taxon>Bacillati</taxon>
        <taxon>Chloroflexota</taxon>
        <taxon>Caldilineae</taxon>
        <taxon>Caldilineales</taxon>
        <taxon>Caldilineaceae</taxon>
    </lineage>
</organism>
<feature type="domain" description="Aminotransferase class V" evidence="1">
    <location>
        <begin position="61"/>
        <end position="395"/>
    </location>
</feature>
<dbReference type="AlphaFoldDB" id="A0A6B1G7Y8"/>
<dbReference type="InterPro" id="IPR015424">
    <property type="entry name" value="PyrdxlP-dep_Trfase"/>
</dbReference>
<protein>
    <submittedName>
        <fullName evidence="2">Aminotransferase class V-fold PLP-dependent enzyme</fullName>
    </submittedName>
</protein>
<dbReference type="PANTHER" id="PTHR43586:SF4">
    <property type="entry name" value="ISOPENICILLIN N EPIMERASE"/>
    <property type="match status" value="1"/>
</dbReference>
<comment type="caution">
    <text evidence="2">The sequence shown here is derived from an EMBL/GenBank/DDBJ whole genome shotgun (WGS) entry which is preliminary data.</text>
</comment>
<dbReference type="Gene3D" id="3.90.1150.10">
    <property type="entry name" value="Aspartate Aminotransferase, domain 1"/>
    <property type="match status" value="1"/>
</dbReference>
<evidence type="ECO:0000313" key="2">
    <source>
        <dbReference type="EMBL" id="MYH63285.1"/>
    </source>
</evidence>
<dbReference type="SUPFAM" id="SSF53383">
    <property type="entry name" value="PLP-dependent transferases"/>
    <property type="match status" value="1"/>
</dbReference>
<proteinExistence type="predicted"/>
<dbReference type="InterPro" id="IPR000192">
    <property type="entry name" value="Aminotrans_V_dom"/>
</dbReference>
<keyword evidence="2" id="KW-0808">Transferase</keyword>
<sequence>MDSEQGGADGCLFDQLRAEIPLTSQYIYLNSCTFGPVLRSVQRCMADALREENEGIIAIRGKEAGVSFYERAEQARQSAAELLGVAAADVAWVYNTTTASRLAILSVDWQAGDKLAVTDVEHLSTHRAARGLAQGRGVEVTVVPTAEPHEGTYRGTSYFLEQLDQMLTHGHRLLVISHVSNIDGRRLPVNEATRLARSRGVKVLVDGAQSVGMLGVDAKEIGAEFFSGSVLKWLMGPPGIGFLVVSDEGKKDYNPFHLPLPTGAGGRPEGSLMAAGALNELGTQNYALRIGAGACVEAAQRIGLNKIEEQCRSLTERLRAGLRSVPGIRVASPAKWEHSSSVTTVQLQDGTPDRCLKLVECLLEEYRIVVKYRPEICGVRIGVAAFNTAEEVERLLTALGRLVPQV</sequence>
<gene>
    <name evidence="2" type="ORF">F4148_16525</name>
</gene>
<dbReference type="InterPro" id="IPR015422">
    <property type="entry name" value="PyrdxlP-dep_Trfase_small"/>
</dbReference>
<keyword evidence="2" id="KW-0032">Aminotransferase</keyword>
<accession>A0A6B1G7Y8</accession>